<dbReference type="Proteomes" id="UP000295304">
    <property type="component" value="Unassembled WGS sequence"/>
</dbReference>
<dbReference type="GO" id="GO:0015562">
    <property type="term" value="F:efflux transmembrane transporter activity"/>
    <property type="evidence" value="ECO:0007669"/>
    <property type="project" value="InterPro"/>
</dbReference>
<keyword evidence="2" id="KW-0472">Membrane</keyword>
<evidence type="ECO:0000256" key="3">
    <source>
        <dbReference type="SAM" id="MobiDB-lite"/>
    </source>
</evidence>
<dbReference type="SUPFAM" id="SSF56954">
    <property type="entry name" value="Outer membrane efflux proteins (OEP)"/>
    <property type="match status" value="1"/>
</dbReference>
<keyword evidence="2" id="KW-0812">Transmembrane</keyword>
<evidence type="ECO:0000313" key="4">
    <source>
        <dbReference type="EMBL" id="TCS65175.1"/>
    </source>
</evidence>
<dbReference type="PROSITE" id="PS51257">
    <property type="entry name" value="PROKAR_LIPOPROTEIN"/>
    <property type="match status" value="1"/>
</dbReference>
<sequence>MRLFPFISPLLLAVVACAQIPDLTLPHLDLPSEWANARDGETTKAAPTPVVASTWWTAFDSPELNALEQAALTANTDLRAAVARIEQAQGELAIAGGPLLPGITAGLSTQTTRRTTTATSSASGGARISHSSQGSLSASYEVDFWGGNRAAVVAANANLAASRFDRDTVALTLTSSVATTWFKALALTDRVAVARKNLAIARQTLALAEKRESFGQTSTLEAAQQRSSVALIEAQLPALDIQRRQAINALAILTGVPPARLHLKRVTLDGLSVPTLAPALPADLLRRRPDIAKAEANLVAANANIGVARADLYPKLTLTAEGGRLSTAARTLLDPGNLFWTLSGSFAATLFDNGRLQGRVALSEAKKRELMDAYRGAVLNALLDTENALAAIHGLAAQEAADRRAITAAREAERLATVQYREGAVDYLTELEAQRTLLNAEDDAVQVRQARLAAAVSLYKALGGGFSHAAAASKNP</sequence>
<dbReference type="InterPro" id="IPR003423">
    <property type="entry name" value="OMP_efflux"/>
</dbReference>
<protein>
    <submittedName>
        <fullName evidence="4">NodT family efflux transporter outer membrane factor (OMF) lipoprotein</fullName>
    </submittedName>
</protein>
<dbReference type="PANTHER" id="PTHR30203:SF33">
    <property type="entry name" value="BLR4455 PROTEIN"/>
    <property type="match status" value="1"/>
</dbReference>
<dbReference type="Gene3D" id="1.20.1600.10">
    <property type="entry name" value="Outer membrane efflux proteins (OEP)"/>
    <property type="match status" value="1"/>
</dbReference>
<dbReference type="Gene3D" id="2.20.200.10">
    <property type="entry name" value="Outer membrane efflux proteins (OEP)"/>
    <property type="match status" value="1"/>
</dbReference>
<dbReference type="PANTHER" id="PTHR30203">
    <property type="entry name" value="OUTER MEMBRANE CATION EFFLUX PROTEIN"/>
    <property type="match status" value="1"/>
</dbReference>
<gene>
    <name evidence="4" type="ORF">EDD55_101509</name>
</gene>
<dbReference type="AlphaFoldDB" id="A0A4R3JI26"/>
<name>A0A4R3JI26_9PROT</name>
<evidence type="ECO:0000256" key="2">
    <source>
        <dbReference type="RuleBase" id="RU362097"/>
    </source>
</evidence>
<reference evidence="4 5" key="1">
    <citation type="submission" date="2019-03" db="EMBL/GenBank/DDBJ databases">
        <title>Genomic Encyclopedia of Type Strains, Phase IV (KMG-IV): sequencing the most valuable type-strain genomes for metagenomic binning, comparative biology and taxonomic classification.</title>
        <authorList>
            <person name="Goeker M."/>
        </authorList>
    </citation>
    <scope>NUCLEOTIDE SEQUENCE [LARGE SCALE GENOMIC DNA]</scope>
    <source>
        <strain evidence="4 5">DSM 101688</strain>
    </source>
</reference>
<feature type="region of interest" description="Disordered" evidence="3">
    <location>
        <begin position="110"/>
        <end position="132"/>
    </location>
</feature>
<comment type="similarity">
    <text evidence="1 2">Belongs to the outer membrane factor (OMF) (TC 1.B.17) family.</text>
</comment>
<dbReference type="Pfam" id="PF02321">
    <property type="entry name" value="OEP"/>
    <property type="match status" value="2"/>
</dbReference>
<keyword evidence="2" id="KW-1134">Transmembrane beta strand</keyword>
<keyword evidence="5" id="KW-1185">Reference proteome</keyword>
<keyword evidence="2" id="KW-0732">Signal</keyword>
<evidence type="ECO:0000256" key="1">
    <source>
        <dbReference type="ARBA" id="ARBA00007613"/>
    </source>
</evidence>
<keyword evidence="2 4" id="KW-0449">Lipoprotein</keyword>
<dbReference type="OrthoDB" id="9783100at2"/>
<feature type="compositionally biased region" description="Low complexity" evidence="3">
    <location>
        <begin position="110"/>
        <end position="127"/>
    </location>
</feature>
<comment type="subcellular location">
    <subcellularLocation>
        <location evidence="2">Cell membrane</location>
        <topology evidence="2">Lipid-anchor</topology>
    </subcellularLocation>
</comment>
<organism evidence="4 5">
    <name type="scientific">Varunaivibrio sulfuroxidans</name>
    <dbReference type="NCBI Taxonomy" id="1773489"/>
    <lineage>
        <taxon>Bacteria</taxon>
        <taxon>Pseudomonadati</taxon>
        <taxon>Pseudomonadota</taxon>
        <taxon>Alphaproteobacteria</taxon>
        <taxon>Rhodospirillales</taxon>
        <taxon>Magnetovibrionaceae</taxon>
        <taxon>Varunaivibrio</taxon>
    </lineage>
</organism>
<dbReference type="NCBIfam" id="TIGR01845">
    <property type="entry name" value="outer_NodT"/>
    <property type="match status" value="1"/>
</dbReference>
<comment type="caution">
    <text evidence="4">The sequence shown here is derived from an EMBL/GenBank/DDBJ whole genome shotgun (WGS) entry which is preliminary data.</text>
</comment>
<accession>A0A4R3JI26</accession>
<feature type="signal peptide" evidence="2">
    <location>
        <begin position="1"/>
        <end position="18"/>
    </location>
</feature>
<dbReference type="GO" id="GO:0005886">
    <property type="term" value="C:plasma membrane"/>
    <property type="evidence" value="ECO:0007669"/>
    <property type="project" value="UniProtKB-SubCell"/>
</dbReference>
<dbReference type="RefSeq" id="WP_132937883.1">
    <property type="nucleotide sequence ID" value="NZ_CP119676.1"/>
</dbReference>
<dbReference type="InterPro" id="IPR010131">
    <property type="entry name" value="MdtP/NodT-like"/>
</dbReference>
<evidence type="ECO:0000313" key="5">
    <source>
        <dbReference type="Proteomes" id="UP000295304"/>
    </source>
</evidence>
<proteinExistence type="inferred from homology"/>
<feature type="chain" id="PRO_5021020890" evidence="2">
    <location>
        <begin position="19"/>
        <end position="476"/>
    </location>
</feature>
<keyword evidence="2" id="KW-0564">Palmitate</keyword>
<dbReference type="EMBL" id="SLZW01000001">
    <property type="protein sequence ID" value="TCS65175.1"/>
    <property type="molecule type" value="Genomic_DNA"/>
</dbReference>